<evidence type="ECO:0000256" key="3">
    <source>
        <dbReference type="ARBA" id="ARBA00022837"/>
    </source>
</evidence>
<feature type="transmembrane region" description="Helical" evidence="7">
    <location>
        <begin position="786"/>
        <end position="808"/>
    </location>
</feature>
<feature type="transmembrane region" description="Helical" evidence="7">
    <location>
        <begin position="964"/>
        <end position="983"/>
    </location>
</feature>
<evidence type="ECO:0000256" key="4">
    <source>
        <dbReference type="ARBA" id="ARBA00023136"/>
    </source>
</evidence>
<proteinExistence type="predicted"/>
<feature type="non-terminal residue" evidence="9">
    <location>
        <position position="1"/>
    </location>
</feature>
<feature type="transmembrane region" description="Helical" evidence="7">
    <location>
        <begin position="1069"/>
        <end position="1091"/>
    </location>
</feature>
<feature type="transmembrane region" description="Helical" evidence="7">
    <location>
        <begin position="1146"/>
        <end position="1163"/>
    </location>
</feature>
<feature type="transmembrane region" description="Helical" evidence="7">
    <location>
        <begin position="746"/>
        <end position="766"/>
    </location>
</feature>
<feature type="compositionally biased region" description="Low complexity" evidence="6">
    <location>
        <begin position="7"/>
        <end position="20"/>
    </location>
</feature>
<dbReference type="SMART" id="SM00703">
    <property type="entry name" value="NRF"/>
    <property type="match status" value="1"/>
</dbReference>
<name>A0ABQ7S6R4_9ACAR</name>
<feature type="domain" description="Cadherin" evidence="8">
    <location>
        <begin position="1593"/>
        <end position="1730"/>
    </location>
</feature>
<dbReference type="Pfam" id="PF00028">
    <property type="entry name" value="Cadherin"/>
    <property type="match status" value="3"/>
</dbReference>
<evidence type="ECO:0000313" key="10">
    <source>
        <dbReference type="Proteomes" id="UP000825002"/>
    </source>
</evidence>
<dbReference type="EMBL" id="JAIFTH010000712">
    <property type="protein sequence ID" value="KAG9509053.1"/>
    <property type="molecule type" value="Genomic_DNA"/>
</dbReference>
<feature type="region of interest" description="Disordered" evidence="6">
    <location>
        <begin position="816"/>
        <end position="856"/>
    </location>
</feature>
<keyword evidence="3 5" id="KW-0106">Calcium</keyword>
<feature type="transmembrane region" description="Helical" evidence="7">
    <location>
        <begin position="1035"/>
        <end position="1057"/>
    </location>
</feature>
<dbReference type="PROSITE" id="PS50268">
    <property type="entry name" value="CADHERIN_2"/>
    <property type="match status" value="3"/>
</dbReference>
<dbReference type="PROSITE" id="PS00232">
    <property type="entry name" value="CADHERIN_1"/>
    <property type="match status" value="2"/>
</dbReference>
<dbReference type="InterPro" id="IPR015919">
    <property type="entry name" value="Cadherin-like_sf"/>
</dbReference>
<feature type="region of interest" description="Disordered" evidence="6">
    <location>
        <begin position="445"/>
        <end position="472"/>
    </location>
</feature>
<feature type="region of interest" description="Disordered" evidence="6">
    <location>
        <begin position="1"/>
        <end position="34"/>
    </location>
</feature>
<evidence type="ECO:0000256" key="2">
    <source>
        <dbReference type="ARBA" id="ARBA00022737"/>
    </source>
</evidence>
<evidence type="ECO:0000256" key="7">
    <source>
        <dbReference type="SAM" id="Phobius"/>
    </source>
</evidence>
<feature type="non-terminal residue" evidence="9">
    <location>
        <position position="1731"/>
    </location>
</feature>
<gene>
    <name evidence="9" type="primary">ds</name>
    <name evidence="9" type="ORF">GZH46_02439</name>
</gene>
<keyword evidence="2" id="KW-0677">Repeat</keyword>
<dbReference type="InterPro" id="IPR020894">
    <property type="entry name" value="Cadherin_CS"/>
</dbReference>
<dbReference type="SUPFAM" id="SSF49313">
    <property type="entry name" value="Cadherin-like"/>
    <property type="match status" value="3"/>
</dbReference>
<feature type="compositionally biased region" description="Polar residues" evidence="6">
    <location>
        <begin position="445"/>
        <end position="459"/>
    </location>
</feature>
<feature type="transmembrane region" description="Helical" evidence="7">
    <location>
        <begin position="990"/>
        <end position="1015"/>
    </location>
</feature>
<dbReference type="InterPro" id="IPR006621">
    <property type="entry name" value="Nose-resist-to-fluoxetine_N"/>
</dbReference>
<dbReference type="Pfam" id="PF20146">
    <property type="entry name" value="NRF"/>
    <property type="match status" value="1"/>
</dbReference>
<feature type="transmembrane region" description="Helical" evidence="7">
    <location>
        <begin position="321"/>
        <end position="342"/>
    </location>
</feature>
<feature type="domain" description="Cadherin" evidence="8">
    <location>
        <begin position="1327"/>
        <end position="1427"/>
    </location>
</feature>
<dbReference type="InterPro" id="IPR002656">
    <property type="entry name" value="Acyl_transf_3_dom"/>
</dbReference>
<evidence type="ECO:0000256" key="5">
    <source>
        <dbReference type="PROSITE-ProRule" id="PRU00043"/>
    </source>
</evidence>
<sequence>QSEQVVPSAPSPALSSSSSSSPPPPPKISNDLKRSNSRRKLLLALNALVASVTRESAPTTNQHNNNINVVDTHLIGPNNCSLIEHPSSYKQSNSESINANVAQLSAIDSLSETRETRDIHQAPATIVTTTVTSAVNPPQQQQQQVASSSYRNAFITYINQFALLIHDAMSANNVWTWQLSRRCHQDVVYLTENALANVTWALKMFDSMGKPSSGLMEASLSFLGHYSECVQLESPKFNGQYCLVNVQLSQSALSTFGTLAGLPPNLLRDTQPKIGICAPSTCKNHEVSLIANKVVSRFVLDSDVTVSTCYKQTVEKVELHFGAKICLAVFGLVITLVILATLMDLNNNSQPQQKAAAGDKLIYHSHNDFSTNNNHNHNHNRCSFSSTTRETILRCDTGINYVNNDVHCSIDHQHQCDNTFASTDSELNQHSAPNQQIRLANCQQQIDQTNDQSTTSSPQLPVPTETPRTTENVVNNNKCCDAENRAPASSAATSASNQSAVATSGPHKRPLVRIQSTGSFTNPHIKIPFPLLHTYFDDGFHILKPHTQQPYVNNNNNNVCLSGHVSSANLSDNQQYTVSNNHEHYSGISTTDVAAAISNNRHTPDCTTNQTHQVQKCQLAEHCSNNHNSNNYSSLIARTIAGHRSPSLSSASSIMSNNSKLSASQPIHPQSTCSSSSTSGWGRWSLAHQLLMSFSLRHNTDTIFDTTTGAANVSSATTREPLSAVHEHAHVKSGPPCIAALHGLKFISMIWIIINHSYSFALQWMFFANPQPVQDVYKTAASQLVANGTFAVDSFFFVSGFLVCLLSLDSSTVQRQQQQQRQQTESGKPTPDKAGNVNYTLNDDNNNTNGKLHHATTKSKEYKQTYQQQKVPLFPEGQQITLEVLKQGAWDGAQRLFHRYIRMMPLMMAIIGFGATLLRYMGDGPAWIDSTVMFDMWCRKNWYINMIFMHNFINRENMCLSHSWYTAVDMQLFIMAQVIMFLLNKKPKLGFIVICVCLAVTQLTTAVLTILHHLPAVPYFESVSEQTMDLYYGEIYIKPYCRAGPYLIGMILAYLLRNNVRIQLTRARTLFAWTATMFAFVAILMAMQPAMNGKIPSDYQAALYSSLSRPLWAICMSWVIYACMHGHGGFVDAILSAKIWIPFSRLTYPAFLIHPIVMALFYGSRHTTFDFSHYFMVYLILGNIAITSSNNNCSLQLLADACGADVGSAASQAACCCCLMVNATFGALLPSSSSQSLPTSSSLSLSSPTAISTTATATTTITSPQQATIQQQAKQQLIPQQQASASAAVAAVSNSNNNFIIYDPVNLPDSATLVSTIGTAPAATGPANDIIKFKISEGLPNGTYVGTLATGGNGQNDGQYLVTDLSRHGTLLQDFNINQATGEIRTATVLDRERINHYSFSAIADRKGNEVEYAIIVTDVNDNRPQFYPNRISISIPEYTPNQASNINRFIRTLPLALDADSAPFGVQDYRIIAGNHHDIFKLSKRYEPASLAAATSSSAHQQQLQMHVASFKNGQQELPSLQQLNNNEAMNKDNQQLYVDFEIANGHLLDRENQSLYQLTIEAIDGGQPPLSGQLMVDIQIHDLNDNKPIFTRDEYEAEVKENAPLGTIILRVQAHDADTDQNGQITYHILKGIGQTASHAPVTTTTASNQKSNELHLLHQQNNVSPTATTTGSSSVDAPCFSINSNTGEIYLARELDYETEPAHLIFVEARDGGTPAFKSYSLVNVKVL</sequence>
<dbReference type="PANTHER" id="PTHR11161:SF72">
    <property type="entry name" value="FI21449P1"/>
    <property type="match status" value="1"/>
</dbReference>
<dbReference type="Gene3D" id="2.60.40.60">
    <property type="entry name" value="Cadherins"/>
    <property type="match status" value="3"/>
</dbReference>
<keyword evidence="7" id="KW-1133">Transmembrane helix</keyword>
<protein>
    <submittedName>
        <fullName evidence="9">Protein dachsous</fullName>
    </submittedName>
</protein>
<dbReference type="SMART" id="SM00112">
    <property type="entry name" value="CA"/>
    <property type="match status" value="3"/>
</dbReference>
<accession>A0ABQ7S6R4</accession>
<dbReference type="Proteomes" id="UP000825002">
    <property type="component" value="Unassembled WGS sequence"/>
</dbReference>
<feature type="region of interest" description="Disordered" evidence="6">
    <location>
        <begin position="484"/>
        <end position="508"/>
    </location>
</feature>
<feature type="compositionally biased region" description="Low complexity" evidence="6">
    <location>
        <begin position="836"/>
        <end position="849"/>
    </location>
</feature>
<keyword evidence="10" id="KW-1185">Reference proteome</keyword>
<dbReference type="InterPro" id="IPR052728">
    <property type="entry name" value="O2_lipid_transport_reg"/>
</dbReference>
<comment type="caution">
    <text evidence="9">The sequence shown here is derived from an EMBL/GenBank/DDBJ whole genome shotgun (WGS) entry which is preliminary data.</text>
</comment>
<evidence type="ECO:0000259" key="8">
    <source>
        <dbReference type="PROSITE" id="PS50268"/>
    </source>
</evidence>
<feature type="domain" description="Cadherin" evidence="8">
    <location>
        <begin position="1550"/>
        <end position="1592"/>
    </location>
</feature>
<keyword evidence="7" id="KW-0812">Transmembrane</keyword>
<reference evidence="9 10" key="1">
    <citation type="submission" date="2020-10" db="EMBL/GenBank/DDBJ databases">
        <authorList>
            <person name="Klimov P.B."/>
            <person name="Dyachkov S.M."/>
            <person name="Chetverikov P.E."/>
        </authorList>
    </citation>
    <scope>NUCLEOTIDE SEQUENCE [LARGE SCALE GENOMIC DNA]</scope>
    <source>
        <strain evidence="9">BMOC 18-1129-001#AD2665</strain>
        <tissue evidence="9">Entire mites</tissue>
    </source>
</reference>
<feature type="transmembrane region" description="Helical" evidence="7">
    <location>
        <begin position="903"/>
        <end position="922"/>
    </location>
</feature>
<organism evidence="9 10">
    <name type="scientific">Fragariocoptes setiger</name>
    <dbReference type="NCBI Taxonomy" id="1670756"/>
    <lineage>
        <taxon>Eukaryota</taxon>
        <taxon>Metazoa</taxon>
        <taxon>Ecdysozoa</taxon>
        <taxon>Arthropoda</taxon>
        <taxon>Chelicerata</taxon>
        <taxon>Arachnida</taxon>
        <taxon>Acari</taxon>
        <taxon>Acariformes</taxon>
        <taxon>Trombidiformes</taxon>
        <taxon>Prostigmata</taxon>
        <taxon>Eupodina</taxon>
        <taxon>Eriophyoidea</taxon>
        <taxon>Phytoptidae</taxon>
        <taxon>Fragariocoptes</taxon>
    </lineage>
</organism>
<evidence type="ECO:0000256" key="1">
    <source>
        <dbReference type="ARBA" id="ARBA00004370"/>
    </source>
</evidence>
<keyword evidence="4 7" id="KW-0472">Membrane</keyword>
<comment type="subcellular location">
    <subcellularLocation>
        <location evidence="1">Membrane</location>
    </subcellularLocation>
</comment>
<dbReference type="Pfam" id="PF01757">
    <property type="entry name" value="Acyl_transf_3"/>
    <property type="match status" value="1"/>
</dbReference>
<feature type="compositionally biased region" description="Low complexity" evidence="6">
    <location>
        <begin position="486"/>
        <end position="504"/>
    </location>
</feature>
<dbReference type="PANTHER" id="PTHR11161">
    <property type="entry name" value="O-ACYLTRANSFERASE"/>
    <property type="match status" value="1"/>
</dbReference>
<dbReference type="CDD" id="cd11304">
    <property type="entry name" value="Cadherin_repeat"/>
    <property type="match status" value="3"/>
</dbReference>
<evidence type="ECO:0000313" key="9">
    <source>
        <dbReference type="EMBL" id="KAG9509053.1"/>
    </source>
</evidence>
<dbReference type="InterPro" id="IPR002126">
    <property type="entry name" value="Cadherin-like_dom"/>
</dbReference>
<dbReference type="PRINTS" id="PR00205">
    <property type="entry name" value="CADHERIN"/>
</dbReference>
<feature type="transmembrane region" description="Helical" evidence="7">
    <location>
        <begin position="1111"/>
        <end position="1134"/>
    </location>
</feature>
<evidence type="ECO:0000256" key="6">
    <source>
        <dbReference type="SAM" id="MobiDB-lite"/>
    </source>
</evidence>